<evidence type="ECO:0000313" key="16">
    <source>
        <dbReference type="Proteomes" id="UP000076858"/>
    </source>
</evidence>
<evidence type="ECO:0000256" key="1">
    <source>
        <dbReference type="ARBA" id="ARBA00004155"/>
    </source>
</evidence>
<comment type="subcellular location">
    <subcellularLocation>
        <location evidence="2">Cytoplasmic vesicle</location>
        <location evidence="2">Phagosome</location>
    </subcellularLocation>
    <subcellularLocation>
        <location evidence="1">Lysosome membrane</location>
        <topology evidence="1">Multi-pass membrane protein</topology>
    </subcellularLocation>
</comment>
<evidence type="ECO:0000256" key="7">
    <source>
        <dbReference type="ARBA" id="ARBA00022847"/>
    </source>
</evidence>
<gene>
    <name evidence="15" type="ORF">APZ42_018097</name>
</gene>
<dbReference type="AlphaFoldDB" id="A0A0P5UIF3"/>
<keyword evidence="7" id="KW-0769">Symport</keyword>
<evidence type="ECO:0000256" key="12">
    <source>
        <dbReference type="ARBA" id="ARBA00048473"/>
    </source>
</evidence>
<dbReference type="PANTHER" id="PTHR13131">
    <property type="entry name" value="CYSTINOSIN"/>
    <property type="match status" value="1"/>
</dbReference>
<dbReference type="FunFam" id="1.20.1280.290:FF:000016">
    <property type="entry name" value="Cystinosin homolog"/>
    <property type="match status" value="1"/>
</dbReference>
<evidence type="ECO:0000256" key="6">
    <source>
        <dbReference type="ARBA" id="ARBA00022737"/>
    </source>
</evidence>
<organism evidence="15 16">
    <name type="scientific">Daphnia magna</name>
    <dbReference type="NCBI Taxonomy" id="35525"/>
    <lineage>
        <taxon>Eukaryota</taxon>
        <taxon>Metazoa</taxon>
        <taxon>Ecdysozoa</taxon>
        <taxon>Arthropoda</taxon>
        <taxon>Crustacea</taxon>
        <taxon>Branchiopoda</taxon>
        <taxon>Diplostraca</taxon>
        <taxon>Cladocera</taxon>
        <taxon>Anomopoda</taxon>
        <taxon>Daphniidae</taxon>
        <taxon>Daphnia</taxon>
    </lineage>
</organism>
<dbReference type="Gene3D" id="1.20.1280.290">
    <property type="match status" value="1"/>
</dbReference>
<keyword evidence="10" id="KW-0325">Glycoprotein</keyword>
<evidence type="ECO:0000256" key="10">
    <source>
        <dbReference type="ARBA" id="ARBA00023180"/>
    </source>
</evidence>
<evidence type="ECO:0000256" key="14">
    <source>
        <dbReference type="ARBA" id="ARBA00074957"/>
    </source>
</evidence>
<dbReference type="NCBIfam" id="TIGR00951">
    <property type="entry name" value="2A43"/>
    <property type="match status" value="1"/>
</dbReference>
<dbReference type="Proteomes" id="UP000076858">
    <property type="component" value="Unassembled WGS sequence"/>
</dbReference>
<dbReference type="EMBL" id="LRGB01000745">
    <property type="protein sequence ID" value="KZS16188.1"/>
    <property type="molecule type" value="Genomic_DNA"/>
</dbReference>
<dbReference type="PANTHER" id="PTHR13131:SF5">
    <property type="entry name" value="CYSTINOSIN"/>
    <property type="match status" value="1"/>
</dbReference>
<dbReference type="InterPro" id="IPR005282">
    <property type="entry name" value="LC_transporter"/>
</dbReference>
<evidence type="ECO:0000256" key="9">
    <source>
        <dbReference type="ARBA" id="ARBA00023136"/>
    </source>
</evidence>
<dbReference type="GO" id="GO:0015184">
    <property type="term" value="F:L-cystine transmembrane transporter activity"/>
    <property type="evidence" value="ECO:0007669"/>
    <property type="project" value="TreeGrafter"/>
</dbReference>
<comment type="caution">
    <text evidence="15">The sequence shown here is derived from an EMBL/GenBank/DDBJ whole genome shotgun (WGS) entry which is preliminary data.</text>
</comment>
<dbReference type="SMART" id="SM00679">
    <property type="entry name" value="CTNS"/>
    <property type="match status" value="2"/>
</dbReference>
<evidence type="ECO:0000256" key="13">
    <source>
        <dbReference type="ARBA" id="ARBA00055495"/>
    </source>
</evidence>
<name>A0A0P5UIF3_9CRUS</name>
<evidence type="ECO:0000256" key="2">
    <source>
        <dbReference type="ARBA" id="ARBA00004262"/>
    </source>
</evidence>
<dbReference type="InterPro" id="IPR006603">
    <property type="entry name" value="PQ-loop_rpt"/>
</dbReference>
<dbReference type="GO" id="GO:0045335">
    <property type="term" value="C:phagocytic vesicle"/>
    <property type="evidence" value="ECO:0007669"/>
    <property type="project" value="UniProtKB-SubCell"/>
</dbReference>
<evidence type="ECO:0000256" key="5">
    <source>
        <dbReference type="ARBA" id="ARBA00022692"/>
    </source>
</evidence>
<dbReference type="OrthoDB" id="75720at2759"/>
<protein>
    <recommendedName>
        <fullName evidence="14">Cystinosin homolog</fullName>
    </recommendedName>
</protein>
<comment type="catalytic activity">
    <reaction evidence="12">
        <text>L-cystine(out) + H(+)(out) = L-cystine(in) + H(+)(in)</text>
        <dbReference type="Rhea" id="RHEA:66172"/>
        <dbReference type="ChEBI" id="CHEBI:15378"/>
        <dbReference type="ChEBI" id="CHEBI:35491"/>
    </reaction>
    <physiologicalReaction direction="left-to-right" evidence="12">
        <dbReference type="Rhea" id="RHEA:66173"/>
    </physiologicalReaction>
</comment>
<dbReference type="Pfam" id="PF04193">
    <property type="entry name" value="PQ-loop"/>
    <property type="match status" value="2"/>
</dbReference>
<evidence type="ECO:0000256" key="3">
    <source>
        <dbReference type="ARBA" id="ARBA00006855"/>
    </source>
</evidence>
<keyword evidence="16" id="KW-1185">Reference proteome</keyword>
<proteinExistence type="inferred from homology"/>
<sequence>MTVAHSRKSGQQWCAAICLLLPLVLIGCGGSELSCIPHDVLVHIGGETDVVLSLSGFNDPVEIYPLYEPVNAAEKITNLGNLTLYGNPEGLNVSLTIHAVRGGHVTVYFNATTPAINDDEAYVRVTIIHSEEVFFVCIAVGWIYFVAWSVSFYPQIYENFKRKCVVGLNLDYVVLNVLGHSVYGLFNMGLYWIPSVQLQYYEIHPMGVIPVQTNDVVFSVHATVFSILTAIQCIIYERGDQKVSPYTWAFIGVSSAFIFISTIAAVTYSITYLSLLYYCSYVKLIVTLIKYIPQAHLNYKRQSTIGYSIGGVLLDITGGLLSVLQMFLLAYNNDDWDSLFGDPTKFGLGLFSVMFDLLFIVQHYVLYRNNNPPAVYLPINRDDYLPIDDDRSTPSIMA</sequence>
<keyword evidence="5" id="KW-0812">Transmembrane</keyword>
<dbReference type="PROSITE" id="PS51257">
    <property type="entry name" value="PROKAR_LIPOPROTEIN"/>
    <property type="match status" value="1"/>
</dbReference>
<reference evidence="15 16" key="1">
    <citation type="submission" date="2016-03" db="EMBL/GenBank/DDBJ databases">
        <title>EvidentialGene: Evidence-directed Construction of Genes on Genomes.</title>
        <authorList>
            <person name="Gilbert D.G."/>
            <person name="Choi J.-H."/>
            <person name="Mockaitis K."/>
            <person name="Colbourne J."/>
            <person name="Pfrender M."/>
        </authorList>
    </citation>
    <scope>NUCLEOTIDE SEQUENCE [LARGE SCALE GENOMIC DNA]</scope>
    <source>
        <strain evidence="15 16">Xinb3</strain>
        <tissue evidence="15">Complete organism</tissue>
    </source>
</reference>
<keyword evidence="9" id="KW-0472">Membrane</keyword>
<accession>A0A0P5UIF3</accession>
<evidence type="ECO:0000313" key="15">
    <source>
        <dbReference type="EMBL" id="KZS16188.1"/>
    </source>
</evidence>
<dbReference type="STRING" id="35525.A0A0P5UIF3"/>
<evidence type="ECO:0000256" key="11">
    <source>
        <dbReference type="ARBA" id="ARBA00023228"/>
    </source>
</evidence>
<dbReference type="GO" id="GO:0005765">
    <property type="term" value="C:lysosomal membrane"/>
    <property type="evidence" value="ECO:0007669"/>
    <property type="project" value="UniProtKB-SubCell"/>
</dbReference>
<keyword evidence="6" id="KW-0677">Repeat</keyword>
<keyword evidence="8" id="KW-1133">Transmembrane helix</keyword>
<comment type="function">
    <text evidence="13">Cystine/H(+) symporter that mediates export of cystine, the oxidized dimer of cysteine, from lysosomes. May play a role in the degradation of engulfed apoptotic cells.</text>
</comment>
<evidence type="ECO:0000256" key="4">
    <source>
        <dbReference type="ARBA" id="ARBA00022448"/>
    </source>
</evidence>
<dbReference type="GO" id="GO:0015293">
    <property type="term" value="F:symporter activity"/>
    <property type="evidence" value="ECO:0007669"/>
    <property type="project" value="UniProtKB-KW"/>
</dbReference>
<dbReference type="FunFam" id="1.20.1280.290:FF:000023">
    <property type="entry name" value="Cystinosin homolog"/>
    <property type="match status" value="1"/>
</dbReference>
<comment type="similarity">
    <text evidence="3">Belongs to the cystinosin family.</text>
</comment>
<keyword evidence="11" id="KW-0458">Lysosome</keyword>
<evidence type="ECO:0000256" key="8">
    <source>
        <dbReference type="ARBA" id="ARBA00022989"/>
    </source>
</evidence>
<keyword evidence="4" id="KW-0813">Transport</keyword>